<comment type="caution">
    <text evidence="1">The sequence shown here is derived from an EMBL/GenBank/DDBJ whole genome shotgun (WGS) entry which is preliminary data.</text>
</comment>
<dbReference type="Proteomes" id="UP000009882">
    <property type="component" value="Unassembled WGS sequence"/>
</dbReference>
<proteinExistence type="predicted"/>
<dbReference type="STRING" id="1170229.K9FXZ5"/>
<dbReference type="AlphaFoldDB" id="K9FXZ5"/>
<evidence type="ECO:0000313" key="2">
    <source>
        <dbReference type="Proteomes" id="UP000009882"/>
    </source>
</evidence>
<protein>
    <submittedName>
        <fullName evidence="1">Uncharacterized protein</fullName>
    </submittedName>
</protein>
<gene>
    <name evidence="1" type="ORF">PDIG_80930</name>
</gene>
<evidence type="ECO:0000313" key="1">
    <source>
        <dbReference type="EMBL" id="EKV05896.1"/>
    </source>
</evidence>
<dbReference type="eggNOG" id="KOG2304">
    <property type="taxonomic scope" value="Eukaryota"/>
</dbReference>
<keyword evidence="2" id="KW-1185">Reference proteome</keyword>
<dbReference type="EMBL" id="AKCT01000296">
    <property type="protein sequence ID" value="EKV05896.1"/>
    <property type="molecule type" value="Genomic_DNA"/>
</dbReference>
<reference evidence="2" key="1">
    <citation type="journal article" date="2012" name="BMC Genomics">
        <title>Genome sequence of the necrotrophic fungus Penicillium digitatum, the main postharvest pathogen of citrus.</title>
        <authorList>
            <person name="Marcet-Houben M."/>
            <person name="Ballester A.-R."/>
            <person name="de la Fuente B."/>
            <person name="Harries E."/>
            <person name="Marcos J.F."/>
            <person name="Gonzalez-Candelas L."/>
            <person name="Gabaldon T."/>
        </authorList>
    </citation>
    <scope>NUCLEOTIDE SEQUENCE [LARGE SCALE GENOMIC DNA]</scope>
    <source>
        <strain evidence="2">PHI26 / CECT 20796</strain>
    </source>
</reference>
<dbReference type="OrthoDB" id="5958943at2759"/>
<organism evidence="1 2">
    <name type="scientific">Penicillium digitatum (strain PHI26 / CECT 20796)</name>
    <name type="common">Green mold</name>
    <dbReference type="NCBI Taxonomy" id="1170229"/>
    <lineage>
        <taxon>Eukaryota</taxon>
        <taxon>Fungi</taxon>
        <taxon>Dikarya</taxon>
        <taxon>Ascomycota</taxon>
        <taxon>Pezizomycotina</taxon>
        <taxon>Eurotiomycetes</taxon>
        <taxon>Eurotiomycetidae</taxon>
        <taxon>Eurotiales</taxon>
        <taxon>Aspergillaceae</taxon>
        <taxon>Penicillium</taxon>
    </lineage>
</organism>
<name>K9FXZ5_PEND2</name>
<sequence>MEHYYMPPEQLYYEVMSCSQTGPGIYPFLVEKAMQAGFKPVHAKVKSTGLVVNRIGASIKGEILLVLADGVTDAPTVDEIFKSWFKAAKGPC</sequence>
<dbReference type="InParanoid" id="K9FXZ5"/>
<accession>K9FXZ5</accession>
<dbReference type="HOGENOM" id="CLU_2413970_0_0_1"/>